<accession>A0A4R8WQT2</accession>
<evidence type="ECO:0000313" key="1">
    <source>
        <dbReference type="EMBL" id="TFC14580.1"/>
    </source>
</evidence>
<dbReference type="RefSeq" id="WP_134567304.1">
    <property type="nucleotide sequence ID" value="NZ_SOFP01000047.1"/>
</dbReference>
<dbReference type="Gene3D" id="3.90.180.10">
    <property type="entry name" value="Medium-chain alcohol dehydrogenases, catalytic domain"/>
    <property type="match status" value="1"/>
</dbReference>
<comment type="caution">
    <text evidence="1">The sequence shown here is derived from an EMBL/GenBank/DDBJ whole genome shotgun (WGS) entry which is preliminary data.</text>
</comment>
<name>A0A4R8WQT2_9MICO</name>
<dbReference type="Proteomes" id="UP000298412">
    <property type="component" value="Unassembled WGS sequence"/>
</dbReference>
<gene>
    <name evidence="1" type="ORF">E3O19_10275</name>
</gene>
<evidence type="ECO:0000313" key="2">
    <source>
        <dbReference type="Proteomes" id="UP000298412"/>
    </source>
</evidence>
<dbReference type="AlphaFoldDB" id="A0A4R8WQT2"/>
<evidence type="ECO:0008006" key="3">
    <source>
        <dbReference type="Google" id="ProtNLM"/>
    </source>
</evidence>
<dbReference type="EMBL" id="SOFP01000047">
    <property type="protein sequence ID" value="TFC14580.1"/>
    <property type="molecule type" value="Genomic_DNA"/>
</dbReference>
<keyword evidence="2" id="KW-1185">Reference proteome</keyword>
<dbReference type="OrthoDB" id="9790818at2"/>
<dbReference type="InterPro" id="IPR011032">
    <property type="entry name" value="GroES-like_sf"/>
</dbReference>
<protein>
    <recommendedName>
        <fullName evidence="3">NAD(P)-dependent alcohol dehydrogenase</fullName>
    </recommendedName>
</protein>
<reference evidence="1 2" key="1">
    <citation type="submission" date="2019-03" db="EMBL/GenBank/DDBJ databases">
        <title>Genomics of glacier-inhabiting Cryobacterium strains.</title>
        <authorList>
            <person name="Liu Q."/>
            <person name="Xin Y.-H."/>
        </authorList>
    </citation>
    <scope>NUCLEOTIDE SEQUENCE [LARGE SCALE GENOMIC DNA]</scope>
    <source>
        <strain evidence="1 2">MDT1-3</strain>
    </source>
</reference>
<sequence>MNPQRETRIHAQDVRMSAAVYRRFGSPEVVRIEDAPKPSPGHDEVLVRVRASTVSAADHRARGRTIPNVVAGRGLTVRPLCPVEG</sequence>
<dbReference type="SUPFAM" id="SSF50129">
    <property type="entry name" value="GroES-like"/>
    <property type="match status" value="1"/>
</dbReference>
<proteinExistence type="predicted"/>
<organism evidence="1 2">
    <name type="scientific">Cryobacterium algoritolerans</name>
    <dbReference type="NCBI Taxonomy" id="1259184"/>
    <lineage>
        <taxon>Bacteria</taxon>
        <taxon>Bacillati</taxon>
        <taxon>Actinomycetota</taxon>
        <taxon>Actinomycetes</taxon>
        <taxon>Micrococcales</taxon>
        <taxon>Microbacteriaceae</taxon>
        <taxon>Cryobacterium</taxon>
    </lineage>
</organism>